<keyword evidence="2" id="KW-0472">Membrane</keyword>
<dbReference type="AlphaFoldDB" id="R7UHW6"/>
<feature type="compositionally biased region" description="Low complexity" evidence="1">
    <location>
        <begin position="151"/>
        <end position="166"/>
    </location>
</feature>
<dbReference type="EnsemblMetazoa" id="CapteT227505">
    <property type="protein sequence ID" value="CapteP227505"/>
    <property type="gene ID" value="CapteG227505"/>
</dbReference>
<organism evidence="3">
    <name type="scientific">Capitella teleta</name>
    <name type="common">Polychaete worm</name>
    <dbReference type="NCBI Taxonomy" id="283909"/>
    <lineage>
        <taxon>Eukaryota</taxon>
        <taxon>Metazoa</taxon>
        <taxon>Spiralia</taxon>
        <taxon>Lophotrochozoa</taxon>
        <taxon>Annelida</taxon>
        <taxon>Polychaeta</taxon>
        <taxon>Sedentaria</taxon>
        <taxon>Scolecida</taxon>
        <taxon>Capitellidae</taxon>
        <taxon>Capitella</taxon>
    </lineage>
</organism>
<protein>
    <submittedName>
        <fullName evidence="3 4">Uncharacterized protein</fullName>
    </submittedName>
</protein>
<accession>R7UHW6</accession>
<feature type="region of interest" description="Disordered" evidence="1">
    <location>
        <begin position="59"/>
        <end position="111"/>
    </location>
</feature>
<dbReference type="EMBL" id="KB300949">
    <property type="protein sequence ID" value="ELU06129.1"/>
    <property type="molecule type" value="Genomic_DNA"/>
</dbReference>
<gene>
    <name evidence="3" type="ORF">CAPTEDRAFT_227505</name>
</gene>
<dbReference type="OrthoDB" id="10673714at2759"/>
<feature type="region of interest" description="Disordered" evidence="1">
    <location>
        <begin position="124"/>
        <end position="269"/>
    </location>
</feature>
<keyword evidence="5" id="KW-1185">Reference proteome</keyword>
<evidence type="ECO:0000256" key="2">
    <source>
        <dbReference type="SAM" id="Phobius"/>
    </source>
</evidence>
<dbReference type="Proteomes" id="UP000014760">
    <property type="component" value="Unassembled WGS sequence"/>
</dbReference>
<feature type="compositionally biased region" description="Gly residues" evidence="1">
    <location>
        <begin position="63"/>
        <end position="76"/>
    </location>
</feature>
<keyword evidence="2" id="KW-1133">Transmembrane helix</keyword>
<reference evidence="5" key="1">
    <citation type="submission" date="2012-12" db="EMBL/GenBank/DDBJ databases">
        <authorList>
            <person name="Hellsten U."/>
            <person name="Grimwood J."/>
            <person name="Chapman J.A."/>
            <person name="Shapiro H."/>
            <person name="Aerts A."/>
            <person name="Otillar R.P."/>
            <person name="Terry A.Y."/>
            <person name="Boore J.L."/>
            <person name="Simakov O."/>
            <person name="Marletaz F."/>
            <person name="Cho S.-J."/>
            <person name="Edsinger-Gonzales E."/>
            <person name="Havlak P."/>
            <person name="Kuo D.-H."/>
            <person name="Larsson T."/>
            <person name="Lv J."/>
            <person name="Arendt D."/>
            <person name="Savage R."/>
            <person name="Osoegawa K."/>
            <person name="de Jong P."/>
            <person name="Lindberg D.R."/>
            <person name="Seaver E.C."/>
            <person name="Weisblat D.A."/>
            <person name="Putnam N.H."/>
            <person name="Grigoriev I.V."/>
            <person name="Rokhsar D.S."/>
        </authorList>
    </citation>
    <scope>NUCLEOTIDE SEQUENCE</scope>
    <source>
        <strain evidence="5">I ESC-2004</strain>
    </source>
</reference>
<sequence length="269" mass="28239">MRSTLSIAATSTLLPVITPQSTTIEPINTATDIDLLSILVVIAIFVLCILVCTVLGCRSSKGSGQGDRTGSSGLGEEGLSLADSNGVDLRENPGYADSELAAPDTPPPTYSMIERQTSYVSHISQTSSMCSVPPEYDEATELSDADHNANRTRSSRAVRSSSSGRSSGRRNRSAGRNNSLQALRARFQGRRSHSAVESRARGGSSSVTSDAGIPEVVNDNVEVPEVFEDDERTAGAEDSPASDSVIVIHPPSDAEAAQENPAHQPSAPS</sequence>
<evidence type="ECO:0000256" key="1">
    <source>
        <dbReference type="SAM" id="MobiDB-lite"/>
    </source>
</evidence>
<dbReference type="HOGENOM" id="CLU_1035294_0_0_1"/>
<feature type="transmembrane region" description="Helical" evidence="2">
    <location>
        <begin position="35"/>
        <end position="57"/>
    </location>
</feature>
<evidence type="ECO:0000313" key="4">
    <source>
        <dbReference type="EnsemblMetazoa" id="CapteP227505"/>
    </source>
</evidence>
<dbReference type="EMBL" id="AMQN01001257">
    <property type="status" value="NOT_ANNOTATED_CDS"/>
    <property type="molecule type" value="Genomic_DNA"/>
</dbReference>
<proteinExistence type="predicted"/>
<keyword evidence="2" id="KW-0812">Transmembrane</keyword>
<feature type="compositionally biased region" description="Low complexity" evidence="1">
    <location>
        <begin position="214"/>
        <end position="224"/>
    </location>
</feature>
<name>R7UHW6_CAPTE</name>
<evidence type="ECO:0000313" key="3">
    <source>
        <dbReference type="EMBL" id="ELU06129.1"/>
    </source>
</evidence>
<reference evidence="3 5" key="2">
    <citation type="journal article" date="2013" name="Nature">
        <title>Insights into bilaterian evolution from three spiralian genomes.</title>
        <authorList>
            <person name="Simakov O."/>
            <person name="Marletaz F."/>
            <person name="Cho S.J."/>
            <person name="Edsinger-Gonzales E."/>
            <person name="Havlak P."/>
            <person name="Hellsten U."/>
            <person name="Kuo D.H."/>
            <person name="Larsson T."/>
            <person name="Lv J."/>
            <person name="Arendt D."/>
            <person name="Savage R."/>
            <person name="Osoegawa K."/>
            <person name="de Jong P."/>
            <person name="Grimwood J."/>
            <person name="Chapman J.A."/>
            <person name="Shapiro H."/>
            <person name="Aerts A."/>
            <person name="Otillar R.P."/>
            <person name="Terry A.Y."/>
            <person name="Boore J.L."/>
            <person name="Grigoriev I.V."/>
            <person name="Lindberg D.R."/>
            <person name="Seaver E.C."/>
            <person name="Weisblat D.A."/>
            <person name="Putnam N.H."/>
            <person name="Rokhsar D.S."/>
        </authorList>
    </citation>
    <scope>NUCLEOTIDE SEQUENCE</scope>
    <source>
        <strain evidence="3 5">I ESC-2004</strain>
    </source>
</reference>
<reference evidence="4" key="3">
    <citation type="submission" date="2015-06" db="UniProtKB">
        <authorList>
            <consortium name="EnsemblMetazoa"/>
        </authorList>
    </citation>
    <scope>IDENTIFICATION</scope>
</reference>
<evidence type="ECO:0000313" key="5">
    <source>
        <dbReference type="Proteomes" id="UP000014760"/>
    </source>
</evidence>